<organism evidence="2 3">
    <name type="scientific">Xanthomonas fragariae</name>
    <dbReference type="NCBI Taxonomy" id="48664"/>
    <lineage>
        <taxon>Bacteria</taxon>
        <taxon>Pseudomonadati</taxon>
        <taxon>Pseudomonadota</taxon>
        <taxon>Gammaproteobacteria</taxon>
        <taxon>Lysobacterales</taxon>
        <taxon>Lysobacteraceae</taxon>
        <taxon>Xanthomonas</taxon>
    </lineage>
</organism>
<dbReference type="Proteomes" id="UP000195877">
    <property type="component" value="Chromosome 1"/>
</dbReference>
<feature type="transmembrane region" description="Helical" evidence="1">
    <location>
        <begin position="12"/>
        <end position="29"/>
    </location>
</feature>
<accession>A0ABY1RKK1</accession>
<dbReference type="InterPro" id="IPR019286">
    <property type="entry name" value="DUF2339_TM"/>
</dbReference>
<evidence type="ECO:0000313" key="2">
    <source>
        <dbReference type="EMBL" id="SMQ97806.1"/>
    </source>
</evidence>
<reference evidence="2 3" key="1">
    <citation type="submission" date="2017-05" db="EMBL/GenBank/DDBJ databases">
        <authorList>
            <person name="Blom J."/>
        </authorList>
    </citation>
    <scope>NUCLEOTIDE SEQUENCE [LARGE SCALE GENOMIC DNA]</scope>
    <source>
        <strain evidence="2">PD885</strain>
    </source>
</reference>
<dbReference type="EMBL" id="LT853882">
    <property type="protein sequence ID" value="SMQ97806.1"/>
    <property type="molecule type" value="Genomic_DNA"/>
</dbReference>
<proteinExistence type="predicted"/>
<dbReference type="GeneID" id="79411895"/>
<name>A0ABY1RKK1_9XANT</name>
<sequence>MLLAVRVQRHGFALALQGGVIGGLLLTVFGAFKLYGLLGAGLAMGISVALIAGRSMRNWTMSPRPHNRGGWNCRASHRTRPWWVPCPGRFPIIHVDASGGHAGTAERIAESRYADDAP</sequence>
<evidence type="ECO:0000256" key="1">
    <source>
        <dbReference type="SAM" id="Phobius"/>
    </source>
</evidence>
<keyword evidence="1" id="KW-0812">Transmembrane</keyword>
<dbReference type="Pfam" id="PF10101">
    <property type="entry name" value="DUF2339"/>
    <property type="match status" value="1"/>
</dbReference>
<keyword evidence="3" id="KW-1185">Reference proteome</keyword>
<keyword evidence="1" id="KW-0472">Membrane</keyword>
<protein>
    <submittedName>
        <fullName evidence="2">Uncharacterized protein</fullName>
    </submittedName>
</protein>
<feature type="transmembrane region" description="Helical" evidence="1">
    <location>
        <begin position="35"/>
        <end position="53"/>
    </location>
</feature>
<dbReference type="RefSeq" id="WP_261340634.1">
    <property type="nucleotide sequence ID" value="NZ_CP016830.1"/>
</dbReference>
<keyword evidence="1" id="KW-1133">Transmembrane helix</keyword>
<gene>
    <name evidence="2" type="ORF">PD885_00538</name>
</gene>
<evidence type="ECO:0000313" key="3">
    <source>
        <dbReference type="Proteomes" id="UP000195877"/>
    </source>
</evidence>